<accession>A0A3B0TCT3</accession>
<evidence type="ECO:0000313" key="1">
    <source>
        <dbReference type="EMBL" id="VAW06644.1"/>
    </source>
</evidence>
<protein>
    <submittedName>
        <fullName evidence="1">Uncharacterized protein</fullName>
    </submittedName>
</protein>
<gene>
    <name evidence="1" type="ORF">MNBD_ACTINO02-3110</name>
</gene>
<feature type="non-terminal residue" evidence="1">
    <location>
        <position position="55"/>
    </location>
</feature>
<organism evidence="1">
    <name type="scientific">hydrothermal vent metagenome</name>
    <dbReference type="NCBI Taxonomy" id="652676"/>
    <lineage>
        <taxon>unclassified sequences</taxon>
        <taxon>metagenomes</taxon>
        <taxon>ecological metagenomes</taxon>
    </lineage>
</organism>
<sequence length="55" mass="5766">MGVGEVAFAAGRGELDLFLSLGEAALAAVRGHIETRGACHADRIPWIGAVLWCDD</sequence>
<proteinExistence type="predicted"/>
<reference evidence="1" key="1">
    <citation type="submission" date="2018-06" db="EMBL/GenBank/DDBJ databases">
        <authorList>
            <person name="Zhirakovskaya E."/>
        </authorList>
    </citation>
    <scope>NUCLEOTIDE SEQUENCE</scope>
</reference>
<name>A0A3B0TCT3_9ZZZZ</name>
<dbReference type="AlphaFoldDB" id="A0A3B0TCT3"/>
<dbReference type="EMBL" id="UOEK01000362">
    <property type="protein sequence ID" value="VAW06644.1"/>
    <property type="molecule type" value="Genomic_DNA"/>
</dbReference>